<name>A0A6J4NWU8_9ACTN</name>
<reference evidence="2" key="1">
    <citation type="submission" date="2020-02" db="EMBL/GenBank/DDBJ databases">
        <authorList>
            <person name="Meier V. D."/>
        </authorList>
    </citation>
    <scope>NUCLEOTIDE SEQUENCE</scope>
    <source>
        <strain evidence="2">AVDCRST_MAG01</strain>
    </source>
</reference>
<proteinExistence type="predicted"/>
<evidence type="ECO:0000313" key="2">
    <source>
        <dbReference type="EMBL" id="CAA9397834.1"/>
    </source>
</evidence>
<feature type="non-terminal residue" evidence="2">
    <location>
        <position position="63"/>
    </location>
</feature>
<protein>
    <submittedName>
        <fullName evidence="2">Uncharacterized protein</fullName>
    </submittedName>
</protein>
<dbReference type="EMBL" id="CADCUW010000131">
    <property type="protein sequence ID" value="CAA9397834.1"/>
    <property type="molecule type" value="Genomic_DNA"/>
</dbReference>
<dbReference type="AlphaFoldDB" id="A0A6J4NWU8"/>
<gene>
    <name evidence="2" type="ORF">AVDCRST_MAG01-01-875</name>
</gene>
<feature type="non-terminal residue" evidence="2">
    <location>
        <position position="1"/>
    </location>
</feature>
<feature type="compositionally biased region" description="Low complexity" evidence="1">
    <location>
        <begin position="52"/>
        <end position="63"/>
    </location>
</feature>
<evidence type="ECO:0000256" key="1">
    <source>
        <dbReference type="SAM" id="MobiDB-lite"/>
    </source>
</evidence>
<sequence>WRTKRTTTPRRRCTPCWTARKDAGRRRGRQGWPKTTSWRTSCAGFRTRLSERPGGCSPRGPPS</sequence>
<accession>A0A6J4NWU8</accession>
<feature type="region of interest" description="Disordered" evidence="1">
    <location>
        <begin position="22"/>
        <end position="63"/>
    </location>
</feature>
<organism evidence="2">
    <name type="scientific">uncultured Rubrobacteraceae bacterium</name>
    <dbReference type="NCBI Taxonomy" id="349277"/>
    <lineage>
        <taxon>Bacteria</taxon>
        <taxon>Bacillati</taxon>
        <taxon>Actinomycetota</taxon>
        <taxon>Rubrobacteria</taxon>
        <taxon>Rubrobacterales</taxon>
        <taxon>Rubrobacteraceae</taxon>
        <taxon>environmental samples</taxon>
    </lineage>
</organism>